<sequence length="321" mass="33446">MGPCTEQKSLQRLANRPRAGSPGMDDKENVALGGWGSMEWHSASAEAWSRPEPPQGCSSPAVCHGTFRFRSTARRPLEPAPTNKQGTTGRAPLWQAVEGQDPFVVVSCPGIAGLRSEQQAAPTTPSKSAVLEEDGGASPIGNLPVFRPAPGNSPGCTPMPRSYGSILRDLPVAPKKFASVSPVVGVNAASLFNPANPCLQSCPARAQRRVDGTRSFVRVRVRRALNLQSGVRHSAPENPCAHSGEVPPRAPALLAARAGPSALLSRSADWQVGSNSGQTRKRPDTPGVGPARNTRARDTAWDAAAEGLARLSLGSAGGGGP</sequence>
<accession>A0AAW1SI86</accession>
<dbReference type="EMBL" id="JALJOU010000003">
    <property type="protein sequence ID" value="KAK9845231.1"/>
    <property type="molecule type" value="Genomic_DNA"/>
</dbReference>
<feature type="compositionally biased region" description="Polar residues" evidence="1">
    <location>
        <begin position="116"/>
        <end position="127"/>
    </location>
</feature>
<feature type="region of interest" description="Disordered" evidence="1">
    <location>
        <begin position="42"/>
        <end position="61"/>
    </location>
</feature>
<feature type="region of interest" description="Disordered" evidence="1">
    <location>
        <begin position="70"/>
        <end position="89"/>
    </location>
</feature>
<proteinExistence type="predicted"/>
<protein>
    <submittedName>
        <fullName evidence="2">Uncharacterized protein</fullName>
    </submittedName>
</protein>
<dbReference type="AlphaFoldDB" id="A0AAW1SI86"/>
<gene>
    <name evidence="2" type="ORF">WJX81_000567</name>
</gene>
<evidence type="ECO:0000313" key="2">
    <source>
        <dbReference type="EMBL" id="KAK9845231.1"/>
    </source>
</evidence>
<reference evidence="2 3" key="1">
    <citation type="journal article" date="2024" name="Nat. Commun.">
        <title>Phylogenomics reveals the evolutionary origins of lichenization in chlorophyte algae.</title>
        <authorList>
            <person name="Puginier C."/>
            <person name="Libourel C."/>
            <person name="Otte J."/>
            <person name="Skaloud P."/>
            <person name="Haon M."/>
            <person name="Grisel S."/>
            <person name="Petersen M."/>
            <person name="Berrin J.G."/>
            <person name="Delaux P.M."/>
            <person name="Dal Grande F."/>
            <person name="Keller J."/>
        </authorList>
    </citation>
    <scope>NUCLEOTIDE SEQUENCE [LARGE SCALE GENOMIC DNA]</scope>
    <source>
        <strain evidence="2 3">SAG 245.80</strain>
    </source>
</reference>
<evidence type="ECO:0000313" key="3">
    <source>
        <dbReference type="Proteomes" id="UP001445335"/>
    </source>
</evidence>
<evidence type="ECO:0000256" key="1">
    <source>
        <dbReference type="SAM" id="MobiDB-lite"/>
    </source>
</evidence>
<feature type="region of interest" description="Disordered" evidence="1">
    <location>
        <begin position="1"/>
        <end position="35"/>
    </location>
</feature>
<keyword evidence="3" id="KW-1185">Reference proteome</keyword>
<feature type="region of interest" description="Disordered" evidence="1">
    <location>
        <begin position="116"/>
        <end position="157"/>
    </location>
</feature>
<feature type="region of interest" description="Disordered" evidence="1">
    <location>
        <begin position="265"/>
        <end position="299"/>
    </location>
</feature>
<organism evidence="2 3">
    <name type="scientific">Elliptochloris bilobata</name>
    <dbReference type="NCBI Taxonomy" id="381761"/>
    <lineage>
        <taxon>Eukaryota</taxon>
        <taxon>Viridiplantae</taxon>
        <taxon>Chlorophyta</taxon>
        <taxon>core chlorophytes</taxon>
        <taxon>Trebouxiophyceae</taxon>
        <taxon>Trebouxiophyceae incertae sedis</taxon>
        <taxon>Elliptochloris clade</taxon>
        <taxon>Elliptochloris</taxon>
    </lineage>
</organism>
<comment type="caution">
    <text evidence="2">The sequence shown here is derived from an EMBL/GenBank/DDBJ whole genome shotgun (WGS) entry which is preliminary data.</text>
</comment>
<name>A0AAW1SI86_9CHLO</name>
<dbReference type="Proteomes" id="UP001445335">
    <property type="component" value="Unassembled WGS sequence"/>
</dbReference>
<feature type="compositionally biased region" description="Polar residues" evidence="1">
    <location>
        <begin position="1"/>
        <end position="12"/>
    </location>
</feature>